<gene>
    <name evidence="2" type="ORF">GKJPGBOP_01263</name>
</gene>
<evidence type="ECO:0000256" key="1">
    <source>
        <dbReference type="SAM" id="MobiDB-lite"/>
    </source>
</evidence>
<sequence>MSQIMSGDAQLHAAVLRAAAGAAKDTPGVAFLRPGLGELLRGTVARSTGTGSGARPGPGTVSRSGAGSPSPSGRGGRVPGVRADRGPGSGPWRIRVHLAVRRGHRALDVVRAVRPRVMSAVQETLRTAGEAPPEVAVTVTVTDIT</sequence>
<accession>A0A401VX07</accession>
<dbReference type="EMBL" id="BHZD01000001">
    <property type="protein sequence ID" value="GCD41607.1"/>
    <property type="molecule type" value="Genomic_DNA"/>
</dbReference>
<comment type="caution">
    <text evidence="2">The sequence shown here is derived from an EMBL/GenBank/DDBJ whole genome shotgun (WGS) entry which is preliminary data.</text>
</comment>
<organism evidence="2 3">
    <name type="scientific">Streptomyces paromomycinus</name>
    <name type="common">Streptomyces rimosus subsp. paromomycinus</name>
    <dbReference type="NCBI Taxonomy" id="92743"/>
    <lineage>
        <taxon>Bacteria</taxon>
        <taxon>Bacillati</taxon>
        <taxon>Actinomycetota</taxon>
        <taxon>Actinomycetes</taxon>
        <taxon>Kitasatosporales</taxon>
        <taxon>Streptomycetaceae</taxon>
        <taxon>Streptomyces</taxon>
    </lineage>
</organism>
<evidence type="ECO:0008006" key="4">
    <source>
        <dbReference type="Google" id="ProtNLM"/>
    </source>
</evidence>
<reference evidence="2 3" key="1">
    <citation type="submission" date="2018-11" db="EMBL/GenBank/DDBJ databases">
        <title>Whole genome sequence of Streptomyces paromomycinus NBRC 15454(T).</title>
        <authorList>
            <person name="Komaki H."/>
            <person name="Tamura T."/>
        </authorList>
    </citation>
    <scope>NUCLEOTIDE SEQUENCE [LARGE SCALE GENOMIC DNA]</scope>
    <source>
        <strain evidence="2 3">NBRC 15454</strain>
    </source>
</reference>
<name>A0A401VX07_STREY</name>
<feature type="compositionally biased region" description="Low complexity" evidence="1">
    <location>
        <begin position="61"/>
        <end position="72"/>
    </location>
</feature>
<protein>
    <recommendedName>
        <fullName evidence="4">Asp23/Gls24 family envelope stress response protein</fullName>
    </recommendedName>
</protein>
<proteinExistence type="predicted"/>
<dbReference type="AlphaFoldDB" id="A0A401VX07"/>
<dbReference type="Proteomes" id="UP000286746">
    <property type="component" value="Unassembled WGS sequence"/>
</dbReference>
<evidence type="ECO:0000313" key="3">
    <source>
        <dbReference type="Proteomes" id="UP000286746"/>
    </source>
</evidence>
<keyword evidence="3" id="KW-1185">Reference proteome</keyword>
<dbReference type="RefSeq" id="WP_246177234.1">
    <property type="nucleotide sequence ID" value="NZ_BHZD01000001.1"/>
</dbReference>
<evidence type="ECO:0000313" key="2">
    <source>
        <dbReference type="EMBL" id="GCD41607.1"/>
    </source>
</evidence>
<feature type="region of interest" description="Disordered" evidence="1">
    <location>
        <begin position="42"/>
        <end position="92"/>
    </location>
</feature>